<dbReference type="GO" id="GO:0032040">
    <property type="term" value="C:small-subunit processome"/>
    <property type="evidence" value="ECO:0007669"/>
    <property type="project" value="InterPro"/>
</dbReference>
<dbReference type="GO" id="GO:0030692">
    <property type="term" value="C:Noc4p-Nop14p complex"/>
    <property type="evidence" value="ECO:0007669"/>
    <property type="project" value="TreeGrafter"/>
</dbReference>
<comment type="similarity">
    <text evidence="2">Belongs to the NOP14 family.</text>
</comment>
<comment type="function">
    <text evidence="6">Involved in nucleolar processing of pre-18S ribosomal RNA. Has a role in the nuclear export of 40S pre-ribosomal subunit to the cytoplasm.</text>
</comment>
<dbReference type="PANTHER" id="PTHR23183:SF0">
    <property type="entry name" value="NUCLEOLAR PROTEIN 14"/>
    <property type="match status" value="1"/>
</dbReference>
<accession>A0A2Z6LZR8</accession>
<feature type="compositionally biased region" description="Acidic residues" evidence="7">
    <location>
        <begin position="334"/>
        <end position="343"/>
    </location>
</feature>
<dbReference type="Proteomes" id="UP000242715">
    <property type="component" value="Unassembled WGS sequence"/>
</dbReference>
<feature type="compositionally biased region" description="Acidic residues" evidence="7">
    <location>
        <begin position="358"/>
        <end position="368"/>
    </location>
</feature>
<evidence type="ECO:0000256" key="5">
    <source>
        <dbReference type="ARBA" id="ARBA00023242"/>
    </source>
</evidence>
<feature type="compositionally biased region" description="Basic and acidic residues" evidence="7">
    <location>
        <begin position="369"/>
        <end position="386"/>
    </location>
</feature>
<sequence>MAKSSKRSIANGTNNKSNNKNTSKKNKKNKMGPEAVAMKSKAPKVNNNPFESIWSRRKFDIMGQKRKGDTKRLGLARSIAIEKRKKTLLKEYEQSNKNSEFIDRRIGENDEGLDDFGKAILRSQREHGEEDDEFEGIDALGRDDFEDDIPGEDGFDEFDEKSDLAQRLDAYSMQSPGDIGVADGGENRRKSKKEVMAEVMAKSKQFKAQKAKEKGEDEELLEDLDNKFTSLVHSKSLLSLTEPNKMKALKALANNNSITIEKSDKDSLSATRATNNFVQEKPDEYDQTVRQLGFEMRARPSDRLKTPEEIAREERERLEELEEQRQKRMAAVEDSSEEDDEDSEKPSIQKPRSVSGDDLGDSFSVDEETIPKKGWVDEILERKDEEGSSGEDDDGEDSDDLESSEDPDAGSEDDLDEHNKNITLKDWEQSDDDDISAGSDEDDDISAGSDEDDDDDDGERAAEVDKVKGLNVGVHKKAKRNDSVESVKGDNGSLDSKKIVVGGKKSKEIEIPYIIEAPKTFEELCSLVDNRSSSDTILIINRIRNSNSIKFAAENRKKVQVFYGVLLQYFAVLANKKPLNAELINMLVKPLIEMSTEIPYFAAICARRRIETTRKQFVESIKNAESSSWPSSKTLCLFRLWSMIFPCSDYRHPVMTPVVLLMCEYLMRCPITSGRDIAIGSFLCSMVLSVLKQSQKFCPEAIVFIQTLLLAITDSKHNSCRDSQLYHHMELKDLKPLLCINGAVDKICPLNFFKLIDMPADDPFFNTDGFRASVLVTAVETLQGYINAYDNLSSFPEIFLPILRLLCEISEQKNIPNALRDKFKDVAELVKLKVDEHLALRRPLQMRKQKPVPIRLLNPKFEENYIKGRDYDPDRERAEARKLKRQVKREAKGAARELRKDNYFLLEVKDKERALKEKARAEKYGKTKAFLQEQEHAFKSGQLGKGKKRSR</sequence>
<feature type="compositionally biased region" description="Acidic residues" evidence="7">
    <location>
        <begin position="387"/>
        <end position="416"/>
    </location>
</feature>
<evidence type="ECO:0000256" key="2">
    <source>
        <dbReference type="ARBA" id="ARBA00007466"/>
    </source>
</evidence>
<comment type="subcellular location">
    <subcellularLocation>
        <location evidence="1">Nucleus</location>
        <location evidence="1">Nucleolus</location>
    </subcellularLocation>
</comment>
<keyword evidence="9" id="KW-1185">Reference proteome</keyword>
<organism evidence="8 9">
    <name type="scientific">Trifolium subterraneum</name>
    <name type="common">Subterranean clover</name>
    <dbReference type="NCBI Taxonomy" id="3900"/>
    <lineage>
        <taxon>Eukaryota</taxon>
        <taxon>Viridiplantae</taxon>
        <taxon>Streptophyta</taxon>
        <taxon>Embryophyta</taxon>
        <taxon>Tracheophyta</taxon>
        <taxon>Spermatophyta</taxon>
        <taxon>Magnoliopsida</taxon>
        <taxon>eudicotyledons</taxon>
        <taxon>Gunneridae</taxon>
        <taxon>Pentapetalae</taxon>
        <taxon>rosids</taxon>
        <taxon>fabids</taxon>
        <taxon>Fabales</taxon>
        <taxon>Fabaceae</taxon>
        <taxon>Papilionoideae</taxon>
        <taxon>50 kb inversion clade</taxon>
        <taxon>NPAAA clade</taxon>
        <taxon>Hologalegina</taxon>
        <taxon>IRL clade</taxon>
        <taxon>Trifolieae</taxon>
        <taxon>Trifolium</taxon>
    </lineage>
</organism>
<protein>
    <recommendedName>
        <fullName evidence="10">Nucleolar protein 14</fullName>
    </recommendedName>
</protein>
<feature type="region of interest" description="Disordered" evidence="7">
    <location>
        <begin position="262"/>
        <end position="460"/>
    </location>
</feature>
<evidence type="ECO:0000256" key="7">
    <source>
        <dbReference type="SAM" id="MobiDB-lite"/>
    </source>
</evidence>
<feature type="region of interest" description="Disordered" evidence="7">
    <location>
        <begin position="170"/>
        <end position="192"/>
    </location>
</feature>
<feature type="compositionally biased region" description="Acidic residues" evidence="7">
    <location>
        <begin position="144"/>
        <end position="157"/>
    </location>
</feature>
<feature type="region of interest" description="Disordered" evidence="7">
    <location>
        <begin position="124"/>
        <end position="157"/>
    </location>
</feature>
<dbReference type="Pfam" id="PF04147">
    <property type="entry name" value="Nop14"/>
    <property type="match status" value="1"/>
</dbReference>
<feature type="compositionally biased region" description="Basic and acidic residues" evidence="7">
    <location>
        <begin position="417"/>
        <end position="428"/>
    </location>
</feature>
<evidence type="ECO:0000256" key="3">
    <source>
        <dbReference type="ARBA" id="ARBA00022517"/>
    </source>
</evidence>
<proteinExistence type="inferred from homology"/>
<dbReference type="AlphaFoldDB" id="A0A2Z6LZR8"/>
<feature type="compositionally biased region" description="Basic and acidic residues" evidence="7">
    <location>
        <begin position="296"/>
        <end position="326"/>
    </location>
</feature>
<feature type="compositionally biased region" description="Acidic residues" evidence="7">
    <location>
        <begin position="429"/>
        <end position="458"/>
    </location>
</feature>
<reference evidence="9" key="1">
    <citation type="journal article" date="2017" name="Front. Plant Sci.">
        <title>Climate Clever Clovers: New Paradigm to Reduce the Environmental Footprint of Ruminants by Breeding Low Methanogenic Forages Utilizing Haplotype Variation.</title>
        <authorList>
            <person name="Kaur P."/>
            <person name="Appels R."/>
            <person name="Bayer P.E."/>
            <person name="Keeble-Gagnere G."/>
            <person name="Wang J."/>
            <person name="Hirakawa H."/>
            <person name="Shirasawa K."/>
            <person name="Vercoe P."/>
            <person name="Stefanova K."/>
            <person name="Durmic Z."/>
            <person name="Nichols P."/>
            <person name="Revell C."/>
            <person name="Isobe S.N."/>
            <person name="Edwards D."/>
            <person name="Erskine W."/>
        </authorList>
    </citation>
    <scope>NUCLEOTIDE SEQUENCE [LARGE SCALE GENOMIC DNA]</scope>
    <source>
        <strain evidence="9">cv. Daliak</strain>
    </source>
</reference>
<evidence type="ECO:0000313" key="9">
    <source>
        <dbReference type="Proteomes" id="UP000242715"/>
    </source>
</evidence>
<name>A0A2Z6LZR8_TRISU</name>
<dbReference type="OrthoDB" id="441771at2759"/>
<dbReference type="InterPro" id="IPR007276">
    <property type="entry name" value="Nop14"/>
</dbReference>
<keyword evidence="3" id="KW-0690">Ribosome biogenesis</keyword>
<gene>
    <name evidence="8" type="ORF">TSUD_17540</name>
</gene>
<dbReference type="GO" id="GO:0030490">
    <property type="term" value="P:maturation of SSU-rRNA"/>
    <property type="evidence" value="ECO:0007669"/>
    <property type="project" value="TreeGrafter"/>
</dbReference>
<keyword evidence="5" id="KW-0539">Nucleus</keyword>
<keyword evidence="4" id="KW-0698">rRNA processing</keyword>
<evidence type="ECO:0000256" key="4">
    <source>
        <dbReference type="ARBA" id="ARBA00022552"/>
    </source>
</evidence>
<dbReference type="PANTHER" id="PTHR23183">
    <property type="entry name" value="NOP14"/>
    <property type="match status" value="1"/>
</dbReference>
<evidence type="ECO:0008006" key="10">
    <source>
        <dbReference type="Google" id="ProtNLM"/>
    </source>
</evidence>
<evidence type="ECO:0000256" key="6">
    <source>
        <dbReference type="ARBA" id="ARBA00024695"/>
    </source>
</evidence>
<dbReference type="EMBL" id="DF973307">
    <property type="protein sequence ID" value="GAU25241.1"/>
    <property type="molecule type" value="Genomic_DNA"/>
</dbReference>
<evidence type="ECO:0000313" key="8">
    <source>
        <dbReference type="EMBL" id="GAU25241.1"/>
    </source>
</evidence>
<evidence type="ECO:0000256" key="1">
    <source>
        <dbReference type="ARBA" id="ARBA00004604"/>
    </source>
</evidence>
<feature type="region of interest" description="Disordered" evidence="7">
    <location>
        <begin position="1"/>
        <end position="49"/>
    </location>
</feature>
<feature type="compositionally biased region" description="Polar residues" evidence="7">
    <location>
        <begin position="268"/>
        <end position="278"/>
    </location>
</feature>